<dbReference type="InterPro" id="IPR012338">
    <property type="entry name" value="Beta-lactam/transpept-like"/>
</dbReference>
<dbReference type="SUPFAM" id="SSF56601">
    <property type="entry name" value="beta-lactamase/transpeptidase-like"/>
    <property type="match status" value="1"/>
</dbReference>
<comment type="catalytic activity">
    <reaction evidence="1">
        <text>a beta-lactam + H2O = a substituted beta-amino acid</text>
        <dbReference type="Rhea" id="RHEA:20401"/>
        <dbReference type="ChEBI" id="CHEBI:15377"/>
        <dbReference type="ChEBI" id="CHEBI:35627"/>
        <dbReference type="ChEBI" id="CHEBI:140347"/>
        <dbReference type="EC" id="3.5.2.6"/>
    </reaction>
</comment>
<keyword evidence="4" id="KW-0732">Signal</keyword>
<dbReference type="PANTHER" id="PTHR35333">
    <property type="entry name" value="BETA-LACTAMASE"/>
    <property type="match status" value="1"/>
</dbReference>
<evidence type="ECO:0000313" key="7">
    <source>
        <dbReference type="Proteomes" id="UP001056201"/>
    </source>
</evidence>
<protein>
    <recommendedName>
        <fullName evidence="3">beta-lactamase</fullName>
        <ecNumber evidence="3">3.5.2.6</ecNumber>
    </recommendedName>
</protein>
<feature type="domain" description="Beta-lactamase class A catalytic" evidence="5">
    <location>
        <begin position="60"/>
        <end position="171"/>
    </location>
</feature>
<sequence>MTPCANNFPACRPTLLLAALTLWTSLDATAAPPDAPAAGWVDALRQQVQRIDEATPGQLGVFVKRLDTGEALNYQADRRWYLASTAKLPVALAVLQELEARRGSVQQKLVLQEGDKVDGSGALVWQKAGGSYTIESLLKRMMEQSDNTAANLLVRSIGVDTLNRRAQAMMGDGLGPLTDFAQVRYDVYAELHPRARELPRIDLVKIAGAPMGPQRVTALRRTLGVQEDELQVRSMDEAYDRYYRRGTNSTTLVAYGGMLEKLVKGELVSPAHQQLLFIDMKFDRYDNYRLEAGLPRTVKFIHKTGTQHRRACHMGVIHPQDGGRRGIVVATCAEGLDENKQAGAMFEQIGRAITQTLLTSAN</sequence>
<feature type="domain" description="Beta-lactamase class A catalytic" evidence="5">
    <location>
        <begin position="211"/>
        <end position="330"/>
    </location>
</feature>
<dbReference type="RefSeq" id="WP_250195809.1">
    <property type="nucleotide sequence ID" value="NZ_CP097635.1"/>
</dbReference>
<comment type="similarity">
    <text evidence="2">Belongs to the class-A beta-lactamase family.</text>
</comment>
<proteinExistence type="inferred from homology"/>
<evidence type="ECO:0000256" key="2">
    <source>
        <dbReference type="ARBA" id="ARBA00009009"/>
    </source>
</evidence>
<feature type="chain" id="PRO_5046682435" description="beta-lactamase" evidence="4">
    <location>
        <begin position="31"/>
        <end position="362"/>
    </location>
</feature>
<evidence type="ECO:0000313" key="6">
    <source>
        <dbReference type="EMBL" id="URI07575.1"/>
    </source>
</evidence>
<evidence type="ECO:0000256" key="1">
    <source>
        <dbReference type="ARBA" id="ARBA00001526"/>
    </source>
</evidence>
<name>A0ABY4S5R1_AQUTE</name>
<dbReference type="PRINTS" id="PR00118">
    <property type="entry name" value="BLACTAMASEA"/>
</dbReference>
<accession>A0ABY4S5R1</accession>
<dbReference type="InterPro" id="IPR000871">
    <property type="entry name" value="Beta-lactam_class-A"/>
</dbReference>
<keyword evidence="6" id="KW-0378">Hydrolase</keyword>
<dbReference type="Proteomes" id="UP001056201">
    <property type="component" value="Chromosome 1"/>
</dbReference>
<reference evidence="6" key="1">
    <citation type="submission" date="2022-05" db="EMBL/GenBank/DDBJ databases">
        <title>An RpoN-dependent PEP-CTERM gene is involved in floc formation of an Aquincola tertiaricarbonis strain.</title>
        <authorList>
            <person name="Qiu D."/>
            <person name="Xia M."/>
        </authorList>
    </citation>
    <scope>NUCLEOTIDE SEQUENCE</scope>
    <source>
        <strain evidence="6">RN12</strain>
    </source>
</reference>
<dbReference type="EMBL" id="CP097635">
    <property type="protein sequence ID" value="URI07575.1"/>
    <property type="molecule type" value="Genomic_DNA"/>
</dbReference>
<dbReference type="PANTHER" id="PTHR35333:SF3">
    <property type="entry name" value="BETA-LACTAMASE-TYPE TRANSPEPTIDASE FOLD CONTAINING PROTEIN"/>
    <property type="match status" value="1"/>
</dbReference>
<dbReference type="EC" id="3.5.2.6" evidence="3"/>
<feature type="signal peptide" evidence="4">
    <location>
        <begin position="1"/>
        <end position="30"/>
    </location>
</feature>
<dbReference type="InterPro" id="IPR045155">
    <property type="entry name" value="Beta-lactam_cat"/>
</dbReference>
<gene>
    <name evidence="6" type="ORF">MW290_02820</name>
</gene>
<organism evidence="6 7">
    <name type="scientific">Aquincola tertiaricarbonis</name>
    <dbReference type="NCBI Taxonomy" id="391953"/>
    <lineage>
        <taxon>Bacteria</taxon>
        <taxon>Pseudomonadati</taxon>
        <taxon>Pseudomonadota</taxon>
        <taxon>Betaproteobacteria</taxon>
        <taxon>Burkholderiales</taxon>
        <taxon>Sphaerotilaceae</taxon>
        <taxon>Aquincola</taxon>
    </lineage>
</organism>
<evidence type="ECO:0000259" key="5">
    <source>
        <dbReference type="Pfam" id="PF13354"/>
    </source>
</evidence>
<evidence type="ECO:0000256" key="3">
    <source>
        <dbReference type="ARBA" id="ARBA00012865"/>
    </source>
</evidence>
<evidence type="ECO:0000256" key="4">
    <source>
        <dbReference type="SAM" id="SignalP"/>
    </source>
</evidence>
<keyword evidence="7" id="KW-1185">Reference proteome</keyword>
<dbReference type="GO" id="GO:0016787">
    <property type="term" value="F:hydrolase activity"/>
    <property type="evidence" value="ECO:0007669"/>
    <property type="project" value="UniProtKB-KW"/>
</dbReference>
<dbReference type="Pfam" id="PF13354">
    <property type="entry name" value="Beta-lactamase2"/>
    <property type="match status" value="2"/>
</dbReference>
<dbReference type="Gene3D" id="3.40.710.10">
    <property type="entry name" value="DD-peptidase/beta-lactamase superfamily"/>
    <property type="match status" value="1"/>
</dbReference>